<proteinExistence type="predicted"/>
<evidence type="ECO:0000313" key="2">
    <source>
        <dbReference type="Proteomes" id="UP000541810"/>
    </source>
</evidence>
<dbReference type="EMBL" id="JACHGY010000001">
    <property type="protein sequence ID" value="MBB6428615.1"/>
    <property type="molecule type" value="Genomic_DNA"/>
</dbReference>
<protein>
    <submittedName>
        <fullName evidence="1">Uncharacterized protein</fullName>
    </submittedName>
</protein>
<reference evidence="1 2" key="1">
    <citation type="submission" date="2020-08" db="EMBL/GenBank/DDBJ databases">
        <title>Genomic Encyclopedia of Type Strains, Phase IV (KMG-IV): sequencing the most valuable type-strain genomes for metagenomic binning, comparative biology and taxonomic classification.</title>
        <authorList>
            <person name="Goeker M."/>
        </authorList>
    </citation>
    <scope>NUCLEOTIDE SEQUENCE [LARGE SCALE GENOMIC DNA]</scope>
    <source>
        <strain evidence="1 2">DSM 103725</strain>
    </source>
</reference>
<accession>A0A7X0H3L4</accession>
<sequence>MSVIAKSNASRRGGVLRSAIRWAAVSLVLGGLLIANPSSAAPSFHTVKDNQWVHGSHVLRTLVDQWLVVDLQNEDKAYLWDVSITAEQDQTRIVLGMSSEFIFAAVLKGQANCEAGVLESGDVLLLRHLGTTPPGKNVFAAREFAQTLRDAGRSDLATDLDRTIKVQKQKRFWGVLRPTNLNVGSPMNDDVEALRQSYTTPTLVRLKRSVDDIHELPELVAFTFLQAANANNAETIAALLDPTPFRSSAKEGRLEEDRRAIATRVLEQNWASGIALGSIKATPDPMRFVFLAGNKPYQIHLTVFDGGVFVQRIEPITAATPTP</sequence>
<dbReference type="AlphaFoldDB" id="A0A7X0H3L4"/>
<organism evidence="1 2">
    <name type="scientific">Algisphaera agarilytica</name>
    <dbReference type="NCBI Taxonomy" id="1385975"/>
    <lineage>
        <taxon>Bacteria</taxon>
        <taxon>Pseudomonadati</taxon>
        <taxon>Planctomycetota</taxon>
        <taxon>Phycisphaerae</taxon>
        <taxon>Phycisphaerales</taxon>
        <taxon>Phycisphaeraceae</taxon>
        <taxon>Algisphaera</taxon>
    </lineage>
</organism>
<comment type="caution">
    <text evidence="1">The sequence shown here is derived from an EMBL/GenBank/DDBJ whole genome shotgun (WGS) entry which is preliminary data.</text>
</comment>
<name>A0A7X0H3L4_9BACT</name>
<keyword evidence="2" id="KW-1185">Reference proteome</keyword>
<evidence type="ECO:0000313" key="1">
    <source>
        <dbReference type="EMBL" id="MBB6428615.1"/>
    </source>
</evidence>
<gene>
    <name evidence="1" type="ORF">HNQ40_000421</name>
</gene>
<dbReference type="Proteomes" id="UP000541810">
    <property type="component" value="Unassembled WGS sequence"/>
</dbReference>